<organism evidence="1 2">
    <name type="scientific">Pseudomonas fluorescens</name>
    <dbReference type="NCBI Taxonomy" id="294"/>
    <lineage>
        <taxon>Bacteria</taxon>
        <taxon>Pseudomonadati</taxon>
        <taxon>Pseudomonadota</taxon>
        <taxon>Gammaproteobacteria</taxon>
        <taxon>Pseudomonadales</taxon>
        <taxon>Pseudomonadaceae</taxon>
        <taxon>Pseudomonas</taxon>
    </lineage>
</organism>
<dbReference type="Proteomes" id="UP000385207">
    <property type="component" value="Unassembled WGS sequence"/>
</dbReference>
<name>A0A5E6Y5B7_PSEFL</name>
<reference evidence="1 2" key="1">
    <citation type="submission" date="2019-09" db="EMBL/GenBank/DDBJ databases">
        <authorList>
            <person name="Chandra G."/>
            <person name="Truman W A."/>
        </authorList>
    </citation>
    <scope>NUCLEOTIDE SEQUENCE [LARGE SCALE GENOMIC DNA]</scope>
    <source>
        <strain evidence="1">PS862</strain>
    </source>
</reference>
<gene>
    <name evidence="1" type="ORF">PS862_01248</name>
</gene>
<dbReference type="AlphaFoldDB" id="A0A5E6Y5B7"/>
<accession>A0A5E6Y5B7</accession>
<proteinExistence type="predicted"/>
<protein>
    <submittedName>
        <fullName evidence="1">Uncharacterized protein</fullName>
    </submittedName>
</protein>
<dbReference type="EMBL" id="CABVII010000004">
    <property type="protein sequence ID" value="VVO69178.1"/>
    <property type="molecule type" value="Genomic_DNA"/>
</dbReference>
<evidence type="ECO:0000313" key="2">
    <source>
        <dbReference type="Proteomes" id="UP000385207"/>
    </source>
</evidence>
<sequence>MESAQGAGEFLPDDVRLMSAGKKCCSIEINDPAIEMVLDAFFLAHGSCEREQTADRR</sequence>
<evidence type="ECO:0000313" key="1">
    <source>
        <dbReference type="EMBL" id="VVO69178.1"/>
    </source>
</evidence>